<accession>A0A8J5LUX0</accession>
<name>A0A8J5LUX0_9STRA</name>
<dbReference type="EMBL" id="JAENGY010003125">
    <property type="protein sequence ID" value="KAG6942374.1"/>
    <property type="molecule type" value="Genomic_DNA"/>
</dbReference>
<gene>
    <name evidence="2" type="ORF">JG688_00018144</name>
</gene>
<dbReference type="Proteomes" id="UP000709295">
    <property type="component" value="Unassembled WGS sequence"/>
</dbReference>
<feature type="domain" description="Helitron helicase-like" evidence="1">
    <location>
        <begin position="115"/>
        <end position="236"/>
    </location>
</feature>
<dbReference type="AlphaFoldDB" id="A0A8J5LUX0"/>
<comment type="caution">
    <text evidence="2">The sequence shown here is derived from an EMBL/GenBank/DDBJ whole genome shotgun (WGS) entry which is preliminary data.</text>
</comment>
<reference evidence="2" key="1">
    <citation type="submission" date="2021-01" db="EMBL/GenBank/DDBJ databases">
        <title>Phytophthora aleatoria, a newly-described species from Pinus radiata is distinct from Phytophthora cactorum isolates based on comparative genomics.</title>
        <authorList>
            <person name="Mcdougal R."/>
            <person name="Panda P."/>
            <person name="Williams N."/>
            <person name="Studholme D.J."/>
        </authorList>
    </citation>
    <scope>NUCLEOTIDE SEQUENCE</scope>
    <source>
        <strain evidence="2">NZFS 4037</strain>
    </source>
</reference>
<keyword evidence="3" id="KW-1185">Reference proteome</keyword>
<organism evidence="2 3">
    <name type="scientific">Phytophthora aleatoria</name>
    <dbReference type="NCBI Taxonomy" id="2496075"/>
    <lineage>
        <taxon>Eukaryota</taxon>
        <taxon>Sar</taxon>
        <taxon>Stramenopiles</taxon>
        <taxon>Oomycota</taxon>
        <taxon>Peronosporomycetes</taxon>
        <taxon>Peronosporales</taxon>
        <taxon>Peronosporaceae</taxon>
        <taxon>Phytophthora</taxon>
    </lineage>
</organism>
<protein>
    <recommendedName>
        <fullName evidence="1">Helitron helicase-like domain-containing protein</fullName>
    </recommendedName>
</protein>
<evidence type="ECO:0000259" key="1">
    <source>
        <dbReference type="Pfam" id="PF14214"/>
    </source>
</evidence>
<dbReference type="InterPro" id="IPR025476">
    <property type="entry name" value="Helitron_helicase-like"/>
</dbReference>
<dbReference type="Pfam" id="PF14214">
    <property type="entry name" value="Helitron_like_N"/>
    <property type="match status" value="1"/>
</dbReference>
<sequence length="258" mass="30082">MLMVPMAFSLWRWRENKKTFVVKRRLGVYGRILAKQQCWTEESAYPMTPSRLRCMNSLFQARNAWRQSEILRFDQQTSLQMMLLETFSGACSLICSRLGAATLARREKCLMRSERQFAEDELFALVALDRLALRNMYIQNHLRCQRFPHMLDGYQSLTSEELSQALLKNERRRQGCIPWQPRSDSVAQRVLKSVEICARSVWGSNAERAQRRHKAFAYQTRFGNSALFETLTPNTDNSLVLAHYTRLSSVAIYYGALF</sequence>
<evidence type="ECO:0000313" key="3">
    <source>
        <dbReference type="Proteomes" id="UP000709295"/>
    </source>
</evidence>
<evidence type="ECO:0000313" key="2">
    <source>
        <dbReference type="EMBL" id="KAG6942374.1"/>
    </source>
</evidence>
<proteinExistence type="predicted"/>